<dbReference type="InterPro" id="IPR013332">
    <property type="entry name" value="KPR_N"/>
</dbReference>
<organism evidence="12">
    <name type="scientific">Desulfobacca acetoxidans</name>
    <dbReference type="NCBI Taxonomy" id="60893"/>
    <lineage>
        <taxon>Bacteria</taxon>
        <taxon>Pseudomonadati</taxon>
        <taxon>Thermodesulfobacteriota</taxon>
        <taxon>Desulfobaccia</taxon>
        <taxon>Desulfobaccales</taxon>
        <taxon>Desulfobaccaceae</taxon>
        <taxon>Desulfobacca</taxon>
    </lineage>
</organism>
<dbReference type="InterPro" id="IPR008927">
    <property type="entry name" value="6-PGluconate_DH-like_C_sf"/>
</dbReference>
<dbReference type="Pfam" id="PF02558">
    <property type="entry name" value="ApbA"/>
    <property type="match status" value="1"/>
</dbReference>
<comment type="function">
    <text evidence="9">Catalyzes the NADPH-dependent reduction of ketopantoate into pantoic acid.</text>
</comment>
<comment type="similarity">
    <text evidence="2 9">Belongs to the ketopantoate reductase family.</text>
</comment>
<dbReference type="UniPathway" id="UPA00028">
    <property type="reaction ID" value="UER00004"/>
</dbReference>
<dbReference type="PANTHER" id="PTHR43765:SF2">
    <property type="entry name" value="2-DEHYDROPANTOATE 2-REDUCTASE"/>
    <property type="match status" value="1"/>
</dbReference>
<evidence type="ECO:0000256" key="3">
    <source>
        <dbReference type="ARBA" id="ARBA00013014"/>
    </source>
</evidence>
<feature type="domain" description="Ketopantoate reductase C-terminal" evidence="11">
    <location>
        <begin position="180"/>
        <end position="302"/>
    </location>
</feature>
<dbReference type="GO" id="GO:0015940">
    <property type="term" value="P:pantothenate biosynthetic process"/>
    <property type="evidence" value="ECO:0007669"/>
    <property type="project" value="UniProtKB-UniPathway"/>
</dbReference>
<evidence type="ECO:0000256" key="1">
    <source>
        <dbReference type="ARBA" id="ARBA00004994"/>
    </source>
</evidence>
<evidence type="ECO:0000256" key="2">
    <source>
        <dbReference type="ARBA" id="ARBA00007870"/>
    </source>
</evidence>
<evidence type="ECO:0000256" key="9">
    <source>
        <dbReference type="RuleBase" id="RU362068"/>
    </source>
</evidence>
<evidence type="ECO:0000256" key="6">
    <source>
        <dbReference type="ARBA" id="ARBA00023002"/>
    </source>
</evidence>
<gene>
    <name evidence="12" type="ORF">ENW48_05915</name>
</gene>
<accession>A0A7C5EM30</accession>
<dbReference type="InterPro" id="IPR050838">
    <property type="entry name" value="Ketopantoate_reductase"/>
</dbReference>
<proteinExistence type="inferred from homology"/>
<keyword evidence="9" id="KW-0566">Pantothenate biosynthesis</keyword>
<dbReference type="NCBIfam" id="TIGR00745">
    <property type="entry name" value="apbA_panE"/>
    <property type="match status" value="1"/>
</dbReference>
<evidence type="ECO:0000256" key="4">
    <source>
        <dbReference type="ARBA" id="ARBA00019465"/>
    </source>
</evidence>
<dbReference type="SUPFAM" id="SSF48179">
    <property type="entry name" value="6-phosphogluconate dehydrogenase C-terminal domain-like"/>
    <property type="match status" value="1"/>
</dbReference>
<dbReference type="AlphaFoldDB" id="A0A7C5EM30"/>
<comment type="caution">
    <text evidence="12">The sequence shown here is derived from an EMBL/GenBank/DDBJ whole genome shotgun (WGS) entry which is preliminary data.</text>
</comment>
<keyword evidence="5 9" id="KW-0521">NADP</keyword>
<evidence type="ECO:0000259" key="10">
    <source>
        <dbReference type="Pfam" id="PF02558"/>
    </source>
</evidence>
<dbReference type="SUPFAM" id="SSF51735">
    <property type="entry name" value="NAD(P)-binding Rossmann-fold domains"/>
    <property type="match status" value="1"/>
</dbReference>
<keyword evidence="6 9" id="KW-0560">Oxidoreductase</keyword>
<dbReference type="EMBL" id="DTKJ01000042">
    <property type="protein sequence ID" value="HGZ11736.1"/>
    <property type="molecule type" value="Genomic_DNA"/>
</dbReference>
<evidence type="ECO:0000256" key="8">
    <source>
        <dbReference type="ARBA" id="ARBA00048793"/>
    </source>
</evidence>
<evidence type="ECO:0000256" key="5">
    <source>
        <dbReference type="ARBA" id="ARBA00022857"/>
    </source>
</evidence>
<dbReference type="InterPro" id="IPR013328">
    <property type="entry name" value="6PGD_dom2"/>
</dbReference>
<dbReference type="EC" id="1.1.1.169" evidence="3 9"/>
<evidence type="ECO:0000256" key="7">
    <source>
        <dbReference type="ARBA" id="ARBA00032024"/>
    </source>
</evidence>
<comment type="catalytic activity">
    <reaction evidence="8 9">
        <text>(R)-pantoate + NADP(+) = 2-dehydropantoate + NADPH + H(+)</text>
        <dbReference type="Rhea" id="RHEA:16233"/>
        <dbReference type="ChEBI" id="CHEBI:11561"/>
        <dbReference type="ChEBI" id="CHEBI:15378"/>
        <dbReference type="ChEBI" id="CHEBI:15980"/>
        <dbReference type="ChEBI" id="CHEBI:57783"/>
        <dbReference type="ChEBI" id="CHEBI:58349"/>
        <dbReference type="EC" id="1.1.1.169"/>
    </reaction>
</comment>
<dbReference type="InterPro" id="IPR036291">
    <property type="entry name" value="NAD(P)-bd_dom_sf"/>
</dbReference>
<dbReference type="GO" id="GO:0050661">
    <property type="term" value="F:NADP binding"/>
    <property type="evidence" value="ECO:0007669"/>
    <property type="project" value="TreeGrafter"/>
</dbReference>
<dbReference type="GO" id="GO:0005737">
    <property type="term" value="C:cytoplasm"/>
    <property type="evidence" value="ECO:0007669"/>
    <property type="project" value="TreeGrafter"/>
</dbReference>
<dbReference type="PANTHER" id="PTHR43765">
    <property type="entry name" value="2-DEHYDROPANTOATE 2-REDUCTASE-RELATED"/>
    <property type="match status" value="1"/>
</dbReference>
<dbReference type="InterPro" id="IPR013752">
    <property type="entry name" value="KPA_reductase"/>
</dbReference>
<name>A0A7C5EM30_9BACT</name>
<dbReference type="Pfam" id="PF08546">
    <property type="entry name" value="ApbA_C"/>
    <property type="match status" value="1"/>
</dbReference>
<evidence type="ECO:0000313" key="12">
    <source>
        <dbReference type="EMBL" id="HGZ11736.1"/>
    </source>
</evidence>
<dbReference type="Gene3D" id="3.40.50.720">
    <property type="entry name" value="NAD(P)-binding Rossmann-like Domain"/>
    <property type="match status" value="1"/>
</dbReference>
<dbReference type="InterPro" id="IPR003710">
    <property type="entry name" value="ApbA"/>
</dbReference>
<reference evidence="12" key="1">
    <citation type="journal article" date="2020" name="mSystems">
        <title>Genome- and Community-Level Interaction Insights into Carbon Utilization and Element Cycling Functions of Hydrothermarchaeota in Hydrothermal Sediment.</title>
        <authorList>
            <person name="Zhou Z."/>
            <person name="Liu Y."/>
            <person name="Xu W."/>
            <person name="Pan J."/>
            <person name="Luo Z.H."/>
            <person name="Li M."/>
        </authorList>
    </citation>
    <scope>NUCLEOTIDE SEQUENCE [LARGE SCALE GENOMIC DNA]</scope>
    <source>
        <strain evidence="12">SpSt-853</strain>
    </source>
</reference>
<sequence length="316" mass="33339">MKVAIVGPGALGCFLAARFALARIDVRLVDHRQDRGLLLQDQGILLRVPEGAMVAVPVPVGLAAGIPPVDLAILTVKAHQTAAAVQDLPRLLHPQGLALTLQNGLGNLEQMAAVLGPERLLAGVSFLGITRLGEGEVLLAGMGPTYIGAPSGSKAGRDRIQEIVQLFHQAGLPCEARDDIGTMLWEKLLVNVGINPLTALLRVRNGVLPSLPSGWETAVAAAAEALAVALAEGYELHLDPETRLREVCRATGANRSSMLQDVLAGRPTEIEALNAQVWARGEKLGVPTPVNRLLTILLRALEEARQAREEGGGPPL</sequence>
<protein>
    <recommendedName>
        <fullName evidence="4 9">2-dehydropantoate 2-reductase</fullName>
        <ecNumber evidence="3 9">1.1.1.169</ecNumber>
    </recommendedName>
    <alternativeName>
        <fullName evidence="7 9">Ketopantoate reductase</fullName>
    </alternativeName>
</protein>
<dbReference type="GO" id="GO:0008677">
    <property type="term" value="F:2-dehydropantoate 2-reductase activity"/>
    <property type="evidence" value="ECO:0007669"/>
    <property type="project" value="UniProtKB-EC"/>
</dbReference>
<feature type="domain" description="Ketopantoate reductase N-terminal" evidence="10">
    <location>
        <begin position="3"/>
        <end position="150"/>
    </location>
</feature>
<dbReference type="FunFam" id="1.10.1040.10:FF:000017">
    <property type="entry name" value="2-dehydropantoate 2-reductase"/>
    <property type="match status" value="1"/>
</dbReference>
<comment type="pathway">
    <text evidence="1 9">Cofactor biosynthesis; (R)-pantothenate biosynthesis; (R)-pantoate from 3-methyl-2-oxobutanoate: step 2/2.</text>
</comment>
<dbReference type="Gene3D" id="1.10.1040.10">
    <property type="entry name" value="N-(1-d-carboxylethyl)-l-norvaline Dehydrogenase, domain 2"/>
    <property type="match status" value="1"/>
</dbReference>
<evidence type="ECO:0000259" key="11">
    <source>
        <dbReference type="Pfam" id="PF08546"/>
    </source>
</evidence>